<evidence type="ECO:0000256" key="2">
    <source>
        <dbReference type="ARBA" id="ARBA00006636"/>
    </source>
</evidence>
<dbReference type="GO" id="GO:0005783">
    <property type="term" value="C:endoplasmic reticulum"/>
    <property type="evidence" value="ECO:0007669"/>
    <property type="project" value="TreeGrafter"/>
</dbReference>
<proteinExistence type="inferred from homology"/>
<dbReference type="eggNOG" id="KOG2968">
    <property type="taxonomic scope" value="Eukaryota"/>
</dbReference>
<evidence type="ECO:0000256" key="6">
    <source>
        <dbReference type="ARBA" id="ARBA00022989"/>
    </source>
</evidence>
<keyword evidence="4 9" id="KW-0378">Hydrolase</keyword>
<dbReference type="PROSITE" id="PS51635">
    <property type="entry name" value="PNPLA"/>
    <property type="match status" value="1"/>
</dbReference>
<dbReference type="InterPro" id="IPR002641">
    <property type="entry name" value="PNPLA_dom"/>
</dbReference>
<dbReference type="InterPro" id="IPR014710">
    <property type="entry name" value="RmlC-like_jellyroll"/>
</dbReference>
<evidence type="ECO:0000256" key="3">
    <source>
        <dbReference type="ARBA" id="ARBA00022692"/>
    </source>
</evidence>
<dbReference type="InterPro" id="IPR050301">
    <property type="entry name" value="NTE"/>
</dbReference>
<dbReference type="InterPro" id="IPR000595">
    <property type="entry name" value="cNMP-bd_dom"/>
</dbReference>
<dbReference type="SUPFAM" id="SSF51206">
    <property type="entry name" value="cAMP-binding domain-like"/>
    <property type="match status" value="3"/>
</dbReference>
<feature type="short sequence motif" description="GXSXG" evidence="9">
    <location>
        <begin position="925"/>
        <end position="929"/>
    </location>
</feature>
<reference evidence="14" key="2">
    <citation type="submission" date="2015-02" db="UniProtKB">
        <authorList>
            <consortium name="EnsemblMetazoa"/>
        </authorList>
    </citation>
    <scope>IDENTIFICATION</scope>
</reference>
<evidence type="ECO:0000256" key="1">
    <source>
        <dbReference type="ARBA" id="ARBA00004370"/>
    </source>
</evidence>
<dbReference type="AlphaFoldDB" id="T1J9C2"/>
<sequence>MLDQFYSYVFFDIHNEEETTNDIVLSLLSTIFAFFIATVSLNIMQRSLDWFMTCCAEMLGLEHSRRNLSVLQKLMYCIRRVWKKILRWFGRDVKHSTSDTAMPEDGMPSAYLEATDSATPQASELRIPELLAASIKMFGNFDNPLVQDLCKSMKSRIVQAGMHIFQPGDPYDSIFIVHTGKLRVYIMQVDGVELTLKVVGSGDCVASMLSYIDIVRGEPTHTLALWGKAEQDTVILQVPLAALRDLLHQRHDLLVQSVQLIAVRLHRINLTALYHYMGMSEELVDPLHRPKKVLPVYNNNDNLPGPISDQEKDIRSLSQCQVSVSPSLSQPTTPPSKKKSSASVHSSSSKYPQMDKTKIVKEGAGALKHSQSLLADISKHITIKEEVEGADSNDQIDKDNDNISVIPIPMNYKAHAREYMCRILGLDNDNELKSMIEIRDFPAGTFVLRDTSDNDVSLIFIIKGPLIVMQYLSDTAGSRPITFVTLENEAVGGMSVISGEKVALTITAEQPSKVAVISRHNVHKLINSKPEVVLHIAALTAQRFSIFVREVDFALDWTMLDSGKSLYRQGDAANVMYIVLSGRLRSVVQNEQKKRITKEYGKGDLVGIAEMLAEQERTTTVIAVRDTELVKMPAELLNTINILHPGTMQHLMRKLGMDILTTRHHSVPRTLLSQTGLATSHLSLMDSISLPNLITFSTVVVLPLYTQVPIGPFTTELYYSIKAITTVLRLTKDYVVGALGAAILDKTNDFRLTSWLGQQEDKHKLVLYQCDYDLTVWTRRCLRQADIILLVAFADQSPSLTKIEQSLDDLAVRTQKELVLLHKDVTTKPKNTMHWLSVRNWCCFHHHLRCPAHMFFSDHEKETEMYLRMYEITPNVNSDFSRLARFLTGTSVGLVLGGGGARGSAHVGIIQAMREYNVPIDMVCGVSIGALVGAMWSMEHNDIQMMLYKARQWAKTLSPWFWQIFDVTFPAVALLTGRSFNATIREAFHDTQIEDLWLPYFCVSTDITDSTYRVHNRGSLWRYVRASMTLAGYLPPMCDPIDGHMLLDGGYTNILPGEVTKPGEKESDVMQHRGRVQTILAVDVSKHDEPEFTNFGDSLSGFRVLFSWINPWGKELKVPSLPDLQSRLSLASGVRMLEKVRQDESFHYIRPPVNNFETLEFGSFEEIKVIKILVMHSHVIY</sequence>
<feature type="active site" description="Proton acceptor" evidence="9">
    <location>
        <position position="1048"/>
    </location>
</feature>
<dbReference type="InterPro" id="IPR018490">
    <property type="entry name" value="cNMP-bd_dom_sf"/>
</dbReference>
<comment type="subcellular location">
    <subcellularLocation>
        <location evidence="1">Membrane</location>
    </subcellularLocation>
</comment>
<dbReference type="HOGENOM" id="CLU_000960_1_0_1"/>
<feature type="active site" description="Nucleophile" evidence="9">
    <location>
        <position position="927"/>
    </location>
</feature>
<dbReference type="GO" id="GO:0016042">
    <property type="term" value="P:lipid catabolic process"/>
    <property type="evidence" value="ECO:0007669"/>
    <property type="project" value="UniProtKB-UniRule"/>
</dbReference>
<feature type="short sequence motif" description="GXGXXG" evidence="9">
    <location>
        <begin position="898"/>
        <end position="903"/>
    </location>
</feature>
<reference evidence="15" key="1">
    <citation type="submission" date="2011-05" db="EMBL/GenBank/DDBJ databases">
        <authorList>
            <person name="Richards S.R."/>
            <person name="Qu J."/>
            <person name="Jiang H."/>
            <person name="Jhangiani S.N."/>
            <person name="Agravi P."/>
            <person name="Goodspeed R."/>
            <person name="Gross S."/>
            <person name="Mandapat C."/>
            <person name="Jackson L."/>
            <person name="Mathew T."/>
            <person name="Pu L."/>
            <person name="Thornton R."/>
            <person name="Saada N."/>
            <person name="Wilczek-Boney K.B."/>
            <person name="Lee S."/>
            <person name="Kovar C."/>
            <person name="Wu Y."/>
            <person name="Scherer S.E."/>
            <person name="Worley K.C."/>
            <person name="Muzny D.M."/>
            <person name="Gibbs R."/>
        </authorList>
    </citation>
    <scope>NUCLEOTIDE SEQUENCE</scope>
    <source>
        <strain evidence="15">Brora</strain>
    </source>
</reference>
<evidence type="ECO:0000313" key="15">
    <source>
        <dbReference type="Proteomes" id="UP000014500"/>
    </source>
</evidence>
<keyword evidence="8 11" id="KW-0472">Membrane</keyword>
<evidence type="ECO:0000256" key="8">
    <source>
        <dbReference type="ARBA" id="ARBA00023136"/>
    </source>
</evidence>
<evidence type="ECO:0000259" key="13">
    <source>
        <dbReference type="PROSITE" id="PS51635"/>
    </source>
</evidence>
<dbReference type="EMBL" id="JH431971">
    <property type="status" value="NOT_ANNOTATED_CDS"/>
    <property type="molecule type" value="Genomic_DNA"/>
</dbReference>
<dbReference type="InterPro" id="IPR016035">
    <property type="entry name" value="Acyl_Trfase/lysoPLipase"/>
</dbReference>
<keyword evidence="6 11" id="KW-1133">Transmembrane helix</keyword>
<keyword evidence="3 11" id="KW-0812">Transmembrane</keyword>
<dbReference type="CDD" id="cd00038">
    <property type="entry name" value="CAP_ED"/>
    <property type="match status" value="2"/>
</dbReference>
<dbReference type="PANTHER" id="PTHR14226:SF29">
    <property type="entry name" value="NEUROPATHY TARGET ESTERASE SWS"/>
    <property type="match status" value="1"/>
</dbReference>
<dbReference type="SMART" id="SM00100">
    <property type="entry name" value="cNMP"/>
    <property type="match status" value="2"/>
</dbReference>
<evidence type="ECO:0000256" key="5">
    <source>
        <dbReference type="ARBA" id="ARBA00022963"/>
    </source>
</evidence>
<feature type="domain" description="Cyclic nucleotide-binding" evidence="12">
    <location>
        <begin position="554"/>
        <end position="640"/>
    </location>
</feature>
<evidence type="ECO:0000256" key="7">
    <source>
        <dbReference type="ARBA" id="ARBA00023098"/>
    </source>
</evidence>
<evidence type="ECO:0008006" key="16">
    <source>
        <dbReference type="Google" id="ProtNLM"/>
    </source>
</evidence>
<dbReference type="Pfam" id="PF24179">
    <property type="entry name" value="NTE_Ploop"/>
    <property type="match status" value="1"/>
</dbReference>
<dbReference type="Gene3D" id="2.60.120.10">
    <property type="entry name" value="Jelly Rolls"/>
    <property type="match status" value="3"/>
</dbReference>
<dbReference type="PhylomeDB" id="T1J9C2"/>
<feature type="compositionally biased region" description="Low complexity" evidence="10">
    <location>
        <begin position="316"/>
        <end position="331"/>
    </location>
</feature>
<feature type="region of interest" description="Disordered" evidence="10">
    <location>
        <begin position="300"/>
        <end position="355"/>
    </location>
</feature>
<dbReference type="Proteomes" id="UP000014500">
    <property type="component" value="Unassembled WGS sequence"/>
</dbReference>
<keyword evidence="7 9" id="KW-0443">Lipid metabolism</keyword>
<evidence type="ECO:0000259" key="12">
    <source>
        <dbReference type="PROSITE" id="PS50042"/>
    </source>
</evidence>
<keyword evidence="5 9" id="KW-0442">Lipid degradation</keyword>
<dbReference type="Pfam" id="PF00027">
    <property type="entry name" value="cNMP_binding"/>
    <property type="match status" value="2"/>
</dbReference>
<protein>
    <recommendedName>
        <fullName evidence="16">Swiss cheese</fullName>
    </recommendedName>
</protein>
<dbReference type="STRING" id="126957.T1J9C2"/>
<feature type="domain" description="PNPLA" evidence="13">
    <location>
        <begin position="894"/>
        <end position="1061"/>
    </location>
</feature>
<organism evidence="14 15">
    <name type="scientific">Strigamia maritima</name>
    <name type="common">European centipede</name>
    <name type="synonym">Geophilus maritimus</name>
    <dbReference type="NCBI Taxonomy" id="126957"/>
    <lineage>
        <taxon>Eukaryota</taxon>
        <taxon>Metazoa</taxon>
        <taxon>Ecdysozoa</taxon>
        <taxon>Arthropoda</taxon>
        <taxon>Myriapoda</taxon>
        <taxon>Chilopoda</taxon>
        <taxon>Pleurostigmophora</taxon>
        <taxon>Geophilomorpha</taxon>
        <taxon>Linotaeniidae</taxon>
        <taxon>Strigamia</taxon>
    </lineage>
</organism>
<comment type="similarity">
    <text evidence="2">Belongs to the NTE family.</text>
</comment>
<evidence type="ECO:0000256" key="11">
    <source>
        <dbReference type="SAM" id="Phobius"/>
    </source>
</evidence>
<dbReference type="GO" id="GO:0004622">
    <property type="term" value="F:phosphatidylcholine lysophospholipase activity"/>
    <property type="evidence" value="ECO:0007669"/>
    <property type="project" value="TreeGrafter"/>
</dbReference>
<feature type="short sequence motif" description="DGA/G" evidence="9">
    <location>
        <begin position="1048"/>
        <end position="1050"/>
    </location>
</feature>
<feature type="domain" description="Cyclic nucleotide-binding" evidence="12">
    <location>
        <begin position="137"/>
        <end position="203"/>
    </location>
</feature>
<accession>T1J9C2</accession>
<evidence type="ECO:0000256" key="4">
    <source>
        <dbReference type="ARBA" id="ARBA00022801"/>
    </source>
</evidence>
<dbReference type="Pfam" id="PF01734">
    <property type="entry name" value="Patatin"/>
    <property type="match status" value="1"/>
</dbReference>
<dbReference type="GO" id="GO:0016020">
    <property type="term" value="C:membrane"/>
    <property type="evidence" value="ECO:0007669"/>
    <property type="project" value="UniProtKB-SubCell"/>
</dbReference>
<keyword evidence="15" id="KW-1185">Reference proteome</keyword>
<dbReference type="PANTHER" id="PTHR14226">
    <property type="entry name" value="NEUROPATHY TARGET ESTERASE/SWISS CHEESE D.MELANOGASTER"/>
    <property type="match status" value="1"/>
</dbReference>
<evidence type="ECO:0000313" key="14">
    <source>
        <dbReference type="EnsemblMetazoa" id="SMAR010318-PA"/>
    </source>
</evidence>
<evidence type="ECO:0000256" key="9">
    <source>
        <dbReference type="PROSITE-ProRule" id="PRU01161"/>
    </source>
</evidence>
<dbReference type="PROSITE" id="PS50042">
    <property type="entry name" value="CNMP_BINDING_3"/>
    <property type="match status" value="2"/>
</dbReference>
<dbReference type="InterPro" id="IPR056556">
    <property type="entry name" value="NTE1_P-loop_dom"/>
</dbReference>
<dbReference type="EnsemblMetazoa" id="SMAR010318-RA">
    <property type="protein sequence ID" value="SMAR010318-PA"/>
    <property type="gene ID" value="SMAR010318"/>
</dbReference>
<feature type="compositionally biased region" description="Low complexity" evidence="10">
    <location>
        <begin position="341"/>
        <end position="350"/>
    </location>
</feature>
<name>T1J9C2_STRMM</name>
<feature type="transmembrane region" description="Helical" evidence="11">
    <location>
        <begin position="23"/>
        <end position="43"/>
    </location>
</feature>
<dbReference type="SUPFAM" id="SSF52151">
    <property type="entry name" value="FabD/lysophospholipase-like"/>
    <property type="match status" value="1"/>
</dbReference>
<evidence type="ECO:0000256" key="10">
    <source>
        <dbReference type="SAM" id="MobiDB-lite"/>
    </source>
</evidence>
<dbReference type="Gene3D" id="3.40.1090.10">
    <property type="entry name" value="Cytosolic phospholipase A2 catalytic domain"/>
    <property type="match status" value="1"/>
</dbReference>